<feature type="transmembrane region" description="Helical" evidence="1">
    <location>
        <begin position="45"/>
        <end position="63"/>
    </location>
</feature>
<dbReference type="EMBL" id="KZ824884">
    <property type="protein sequence ID" value="RAH76155.1"/>
    <property type="molecule type" value="Genomic_DNA"/>
</dbReference>
<accession>A0A8T8WK00</accession>
<dbReference type="Proteomes" id="UP000249497">
    <property type="component" value="Unassembled WGS sequence"/>
</dbReference>
<reference evidence="2 3" key="1">
    <citation type="submission" date="2018-02" db="EMBL/GenBank/DDBJ databases">
        <title>The genomes of Aspergillus section Nigri reveals drivers in fungal speciation.</title>
        <authorList>
            <consortium name="DOE Joint Genome Institute"/>
            <person name="Vesth T.C."/>
            <person name="Nybo J."/>
            <person name="Theobald S."/>
            <person name="Brandl J."/>
            <person name="Frisvad J.C."/>
            <person name="Nielsen K.F."/>
            <person name="Lyhne E.K."/>
            <person name="Kogle M.E."/>
            <person name="Kuo A."/>
            <person name="Riley R."/>
            <person name="Clum A."/>
            <person name="Nolan M."/>
            <person name="Lipzen A."/>
            <person name="Salamov A."/>
            <person name="Henrissat B."/>
            <person name="Wiebenga A."/>
            <person name="De vries R.P."/>
            <person name="Grigoriev I.V."/>
            <person name="Mortensen U.H."/>
            <person name="Andersen M.R."/>
            <person name="Baker S.E."/>
        </authorList>
    </citation>
    <scope>NUCLEOTIDE SEQUENCE [LARGE SCALE GENOMIC DNA]</scope>
    <source>
        <strain evidence="2 3">CBS 114.51</strain>
    </source>
</reference>
<evidence type="ECO:0000313" key="2">
    <source>
        <dbReference type="EMBL" id="RAH76155.1"/>
    </source>
</evidence>
<keyword evidence="1" id="KW-0812">Transmembrane</keyword>
<proteinExistence type="predicted"/>
<gene>
    <name evidence="2" type="ORF">BO86DRAFT_28396</name>
</gene>
<evidence type="ECO:0000256" key="1">
    <source>
        <dbReference type="SAM" id="Phobius"/>
    </source>
</evidence>
<keyword evidence="1" id="KW-0472">Membrane</keyword>
<sequence length="66" mass="7601">MIGLANGRGGTKPANAHCYSVQNEWGMLMMNIGRFPFHLRCQYQLLYPFLFFSSLSFFLYLIFGPS</sequence>
<name>A0A8T8WK00_ASPJA</name>
<organism evidence="2 3">
    <name type="scientific">Aspergillus japonicus CBS 114.51</name>
    <dbReference type="NCBI Taxonomy" id="1448312"/>
    <lineage>
        <taxon>Eukaryota</taxon>
        <taxon>Fungi</taxon>
        <taxon>Dikarya</taxon>
        <taxon>Ascomycota</taxon>
        <taxon>Pezizomycotina</taxon>
        <taxon>Eurotiomycetes</taxon>
        <taxon>Eurotiomycetidae</taxon>
        <taxon>Eurotiales</taxon>
        <taxon>Aspergillaceae</taxon>
        <taxon>Aspergillus</taxon>
        <taxon>Aspergillus subgen. Circumdati</taxon>
    </lineage>
</organism>
<protein>
    <submittedName>
        <fullName evidence="2">Uncharacterized protein</fullName>
    </submittedName>
</protein>
<keyword evidence="1" id="KW-1133">Transmembrane helix</keyword>
<dbReference type="RefSeq" id="XP_025522049.1">
    <property type="nucleotide sequence ID" value="XM_025667344.1"/>
</dbReference>
<dbReference type="AlphaFoldDB" id="A0A8T8WK00"/>
<keyword evidence="3" id="KW-1185">Reference proteome</keyword>
<dbReference type="GeneID" id="37171036"/>
<evidence type="ECO:0000313" key="3">
    <source>
        <dbReference type="Proteomes" id="UP000249497"/>
    </source>
</evidence>